<dbReference type="InterPro" id="IPR051831">
    <property type="entry name" value="Bromodomain_contain_prot"/>
</dbReference>
<dbReference type="InterPro" id="IPR001487">
    <property type="entry name" value="Bromodomain"/>
</dbReference>
<dbReference type="GO" id="GO:0005634">
    <property type="term" value="C:nucleus"/>
    <property type="evidence" value="ECO:0007669"/>
    <property type="project" value="TreeGrafter"/>
</dbReference>
<evidence type="ECO:0000313" key="6">
    <source>
        <dbReference type="Proteomes" id="UP001140094"/>
    </source>
</evidence>
<dbReference type="GO" id="GO:0006357">
    <property type="term" value="P:regulation of transcription by RNA polymerase II"/>
    <property type="evidence" value="ECO:0007669"/>
    <property type="project" value="TreeGrafter"/>
</dbReference>
<accession>A0A9W8HU85</accession>
<feature type="region of interest" description="Disordered" evidence="3">
    <location>
        <begin position="415"/>
        <end position="441"/>
    </location>
</feature>
<dbReference type="InterPro" id="IPR036427">
    <property type="entry name" value="Bromodomain-like_sf"/>
</dbReference>
<organism evidence="5 6">
    <name type="scientific">Coemansia guatemalensis</name>
    <dbReference type="NCBI Taxonomy" id="2761395"/>
    <lineage>
        <taxon>Eukaryota</taxon>
        <taxon>Fungi</taxon>
        <taxon>Fungi incertae sedis</taxon>
        <taxon>Zoopagomycota</taxon>
        <taxon>Kickxellomycotina</taxon>
        <taxon>Kickxellomycetes</taxon>
        <taxon>Kickxellales</taxon>
        <taxon>Kickxellaceae</taxon>
        <taxon>Coemansia</taxon>
    </lineage>
</organism>
<keyword evidence="1 2" id="KW-0103">Bromodomain</keyword>
<dbReference type="PANTHER" id="PTHR22881:SF27">
    <property type="entry name" value="BROMODOMAIN CONTAINING 7_9"/>
    <property type="match status" value="1"/>
</dbReference>
<dbReference type="PRINTS" id="PR00503">
    <property type="entry name" value="BROMODOMAIN"/>
</dbReference>
<feature type="compositionally biased region" description="Polar residues" evidence="3">
    <location>
        <begin position="428"/>
        <end position="437"/>
    </location>
</feature>
<feature type="compositionally biased region" description="Polar residues" evidence="3">
    <location>
        <begin position="860"/>
        <end position="871"/>
    </location>
</feature>
<evidence type="ECO:0000259" key="4">
    <source>
        <dbReference type="PROSITE" id="PS50014"/>
    </source>
</evidence>
<dbReference type="OrthoDB" id="21449at2759"/>
<feature type="region of interest" description="Disordered" evidence="3">
    <location>
        <begin position="808"/>
        <end position="871"/>
    </location>
</feature>
<dbReference type="SUPFAM" id="SSF47370">
    <property type="entry name" value="Bromodomain"/>
    <property type="match status" value="1"/>
</dbReference>
<sequence length="898" mass="97140">MAGVDTDNERWPSPEDRQKRARYSDSLEADEHDDTHSKFKPANADHNLTVPVTPTARQPTKIKLSFKLGALRRHEPATVVATDRLATGQSTPGDEIGPGDEHVDIDGGMDYEEHSGGPPTALAGSHVSGNHTPRIKLRLSLNGASSASAAPTTPVTSTRQDYNSWEGSIYDSMAASPMETALGSPSESMASNGSSAYQNRMAGGAQIVYSPSQVSDAESDENQDANYIISDAENHTYEHMSHTPGGSGGSAGSTPRGTGFRRRGRPPMRGRHSMGGTRWQSGPPMSARKPSGSFTTTVSLRSSLQRLVTRIRKRDSYGFFLEPVDTNVITDYLNVIKEPMDLGTMRRKVETEAYRSIDEFRQDLLLVCSNARQYNGAGSIYGKSADRMQEYALLAISRETVKLERVGKASLPARTADNESDSFYAPRSRSQTGSVSPSRYGMLDDYGEHHATGGIYAIDPIIEHRRSSRLRWRGTSEPQSQPQQHASLTPASILDNFKWSGTSKKKARKTSSVPRRILDSQTKVSLLADGSIDPAGFEEDVAMIPFASDYTAPPLLAGMQPTSVSRSSGDSSAQCTYAHGRYYSPASLMDYGPYRAGSRATTGSGPSSEPIGHGLSSIHGDSLGLAYWHSISEFVEGASEDVTQYAARVMDHLSGGAHAVARDALGFLGSRQTNDSESHVSHAGKSGLYSKPGLGSVDITELTAWLDGRSARDQLALQRFEALTRQISLRDVSMRCAEERDAAIQTEHLTDSRKRELYASNNDALAAMHDQWKAGTALPQQDLLSLESDIYTLAEQMCLSVLGSKQPSTQLPRLARPVQPPSLPSARTVQTTGLRQHPMPGAQRIASPRRGPAIAPRPNRATSTPSLPTLQSASLASEVRTAMLGMSHDSDTDRGFSL</sequence>
<evidence type="ECO:0000313" key="5">
    <source>
        <dbReference type="EMBL" id="KAJ2803330.1"/>
    </source>
</evidence>
<feature type="compositionally biased region" description="Basic and acidic residues" evidence="3">
    <location>
        <begin position="7"/>
        <end position="25"/>
    </location>
</feature>
<feature type="region of interest" description="Disordered" evidence="3">
    <location>
        <begin position="1"/>
        <end position="52"/>
    </location>
</feature>
<dbReference type="AlphaFoldDB" id="A0A9W8HU85"/>
<feature type="compositionally biased region" description="Basic residues" evidence="3">
    <location>
        <begin position="259"/>
        <end position="272"/>
    </location>
</feature>
<dbReference type="EMBL" id="JANBUO010000539">
    <property type="protein sequence ID" value="KAJ2803330.1"/>
    <property type="molecule type" value="Genomic_DNA"/>
</dbReference>
<dbReference type="PROSITE" id="PS50014">
    <property type="entry name" value="BROMODOMAIN_2"/>
    <property type="match status" value="1"/>
</dbReference>
<dbReference type="GO" id="GO:0006325">
    <property type="term" value="P:chromatin organization"/>
    <property type="evidence" value="ECO:0007669"/>
    <property type="project" value="UniProtKB-ARBA"/>
</dbReference>
<feature type="domain" description="Bromo" evidence="4">
    <location>
        <begin position="312"/>
        <end position="382"/>
    </location>
</feature>
<name>A0A9W8HU85_9FUNG</name>
<dbReference type="PANTHER" id="PTHR22881">
    <property type="entry name" value="BROMODOMAIN CONTAINING PROTEIN"/>
    <property type="match status" value="1"/>
</dbReference>
<feature type="region of interest" description="Disordered" evidence="3">
    <location>
        <begin position="471"/>
        <end position="491"/>
    </location>
</feature>
<dbReference type="Pfam" id="PF00439">
    <property type="entry name" value="Bromodomain"/>
    <property type="match status" value="1"/>
</dbReference>
<gene>
    <name evidence="5" type="ORF">H4R20_002940</name>
</gene>
<feature type="region of interest" description="Disordered" evidence="3">
    <location>
        <begin position="110"/>
        <end position="130"/>
    </location>
</feature>
<feature type="region of interest" description="Disordered" evidence="3">
    <location>
        <begin position="237"/>
        <end position="296"/>
    </location>
</feature>
<keyword evidence="6" id="KW-1185">Reference proteome</keyword>
<reference evidence="5" key="1">
    <citation type="submission" date="2022-07" db="EMBL/GenBank/DDBJ databases">
        <title>Phylogenomic reconstructions and comparative analyses of Kickxellomycotina fungi.</title>
        <authorList>
            <person name="Reynolds N.K."/>
            <person name="Stajich J.E."/>
            <person name="Barry K."/>
            <person name="Grigoriev I.V."/>
            <person name="Crous P."/>
            <person name="Smith M.E."/>
        </authorList>
    </citation>
    <scope>NUCLEOTIDE SEQUENCE</scope>
    <source>
        <strain evidence="5">NRRL 1565</strain>
    </source>
</reference>
<comment type="caution">
    <text evidence="5">The sequence shown here is derived from an EMBL/GenBank/DDBJ whole genome shotgun (WGS) entry which is preliminary data.</text>
</comment>
<protein>
    <recommendedName>
        <fullName evidence="4">Bromo domain-containing protein</fullName>
    </recommendedName>
</protein>
<dbReference type="CDD" id="cd04369">
    <property type="entry name" value="Bromodomain"/>
    <property type="match status" value="1"/>
</dbReference>
<feature type="compositionally biased region" description="Polar residues" evidence="3">
    <location>
        <begin position="476"/>
        <end position="490"/>
    </location>
</feature>
<evidence type="ECO:0000256" key="1">
    <source>
        <dbReference type="ARBA" id="ARBA00023117"/>
    </source>
</evidence>
<feature type="compositionally biased region" description="Polar residues" evidence="3">
    <location>
        <begin position="825"/>
        <end position="834"/>
    </location>
</feature>
<evidence type="ECO:0000256" key="2">
    <source>
        <dbReference type="PROSITE-ProRule" id="PRU00035"/>
    </source>
</evidence>
<evidence type="ECO:0000256" key="3">
    <source>
        <dbReference type="SAM" id="MobiDB-lite"/>
    </source>
</evidence>
<proteinExistence type="predicted"/>
<dbReference type="SMART" id="SM00297">
    <property type="entry name" value="BROMO"/>
    <property type="match status" value="1"/>
</dbReference>
<dbReference type="Gene3D" id="1.20.920.10">
    <property type="entry name" value="Bromodomain-like"/>
    <property type="match status" value="1"/>
</dbReference>
<dbReference type="Proteomes" id="UP001140094">
    <property type="component" value="Unassembled WGS sequence"/>
</dbReference>